<dbReference type="RefSeq" id="WP_068005457.1">
    <property type="nucleotide sequence ID" value="NZ_QQBC01000016.1"/>
</dbReference>
<protein>
    <submittedName>
        <fullName evidence="4">4'-phosphopantetheinyl transferase</fullName>
    </submittedName>
</protein>
<dbReference type="PANTHER" id="PTHR12215:SF10">
    <property type="entry name" value="L-AMINOADIPATE-SEMIALDEHYDE DEHYDROGENASE-PHOSPHOPANTETHEINYL TRANSFERASE"/>
    <property type="match status" value="1"/>
</dbReference>
<evidence type="ECO:0000313" key="4">
    <source>
        <dbReference type="EMBL" id="RDI60311.1"/>
    </source>
</evidence>
<dbReference type="InterPro" id="IPR008278">
    <property type="entry name" value="4-PPantetheinyl_Trfase_dom"/>
</dbReference>
<dbReference type="InterPro" id="IPR050559">
    <property type="entry name" value="P-Pant_transferase_sf"/>
</dbReference>
<evidence type="ECO:0000259" key="3">
    <source>
        <dbReference type="Pfam" id="PF01648"/>
    </source>
</evidence>
<evidence type="ECO:0000256" key="1">
    <source>
        <dbReference type="ARBA" id="ARBA00010990"/>
    </source>
</evidence>
<keyword evidence="2 4" id="KW-0808">Transferase</keyword>
<dbReference type="GO" id="GO:0005829">
    <property type="term" value="C:cytosol"/>
    <property type="evidence" value="ECO:0007669"/>
    <property type="project" value="TreeGrafter"/>
</dbReference>
<dbReference type="AlphaFoldDB" id="A0A370HQS2"/>
<dbReference type="GO" id="GO:0008897">
    <property type="term" value="F:holo-[acyl-carrier-protein] synthase activity"/>
    <property type="evidence" value="ECO:0007669"/>
    <property type="project" value="InterPro"/>
</dbReference>
<evidence type="ECO:0000256" key="2">
    <source>
        <dbReference type="ARBA" id="ARBA00022679"/>
    </source>
</evidence>
<proteinExistence type="inferred from homology"/>
<dbReference type="Gene3D" id="3.90.470.20">
    <property type="entry name" value="4'-phosphopantetheinyl transferase domain"/>
    <property type="match status" value="2"/>
</dbReference>
<dbReference type="GO" id="GO:0000287">
    <property type="term" value="F:magnesium ion binding"/>
    <property type="evidence" value="ECO:0007669"/>
    <property type="project" value="InterPro"/>
</dbReference>
<sequence>MTTRGDIEVWVLPLTGETTPEERGLLSAAELDRVRRFDAVDAACDYVRIRATLRRLLSERTGCPPRELVFVTGPHGKPELRGAPVPFNITHTRGLALLALAKYGSIGVDAEAVDTDARDVTGLISRVLTPREAAAVGGDRRLFLEHWVAKESYLKWLGHGLTVSPDELELDTDSAGRPVITSPGRPTHPVHRLDLGHDHIGAVVCDGHSPRIQLRQIGGPP</sequence>
<comment type="similarity">
    <text evidence="1">Belongs to the P-Pant transferase superfamily. Gsp/Sfp/HetI/AcpT family.</text>
</comment>
<evidence type="ECO:0000313" key="5">
    <source>
        <dbReference type="Proteomes" id="UP000254869"/>
    </source>
</evidence>
<gene>
    <name evidence="4" type="ORF">DFR76_11643</name>
</gene>
<dbReference type="InterPro" id="IPR037143">
    <property type="entry name" value="4-PPantetheinyl_Trfase_dom_sf"/>
</dbReference>
<dbReference type="Proteomes" id="UP000254869">
    <property type="component" value="Unassembled WGS sequence"/>
</dbReference>
<feature type="domain" description="4'-phosphopantetheinyl transferase" evidence="3">
    <location>
        <begin position="105"/>
        <end position="188"/>
    </location>
</feature>
<dbReference type="Pfam" id="PF01648">
    <property type="entry name" value="ACPS"/>
    <property type="match status" value="1"/>
</dbReference>
<keyword evidence="5" id="KW-1185">Reference proteome</keyword>
<name>A0A370HQS2_9NOCA</name>
<dbReference type="SUPFAM" id="SSF56214">
    <property type="entry name" value="4'-phosphopantetheinyl transferase"/>
    <property type="match status" value="2"/>
</dbReference>
<reference evidence="4 5" key="1">
    <citation type="submission" date="2018-07" db="EMBL/GenBank/DDBJ databases">
        <title>Genomic Encyclopedia of Type Strains, Phase IV (KMG-IV): sequencing the most valuable type-strain genomes for metagenomic binning, comparative biology and taxonomic classification.</title>
        <authorList>
            <person name="Goeker M."/>
        </authorList>
    </citation>
    <scope>NUCLEOTIDE SEQUENCE [LARGE SCALE GENOMIC DNA]</scope>
    <source>
        <strain evidence="4 5">DSM 44290</strain>
    </source>
</reference>
<dbReference type="PANTHER" id="PTHR12215">
    <property type="entry name" value="PHOSPHOPANTETHEINE TRANSFERASE"/>
    <property type="match status" value="1"/>
</dbReference>
<organism evidence="4 5">
    <name type="scientific">Nocardia pseudobrasiliensis</name>
    <dbReference type="NCBI Taxonomy" id="45979"/>
    <lineage>
        <taxon>Bacteria</taxon>
        <taxon>Bacillati</taxon>
        <taxon>Actinomycetota</taxon>
        <taxon>Actinomycetes</taxon>
        <taxon>Mycobacteriales</taxon>
        <taxon>Nocardiaceae</taxon>
        <taxon>Nocardia</taxon>
    </lineage>
</organism>
<comment type="caution">
    <text evidence="4">The sequence shown here is derived from an EMBL/GenBank/DDBJ whole genome shotgun (WGS) entry which is preliminary data.</text>
</comment>
<accession>A0A370HQS2</accession>
<dbReference type="EMBL" id="QQBC01000016">
    <property type="protein sequence ID" value="RDI60311.1"/>
    <property type="molecule type" value="Genomic_DNA"/>
</dbReference>
<dbReference type="GO" id="GO:0019878">
    <property type="term" value="P:lysine biosynthetic process via aminoadipic acid"/>
    <property type="evidence" value="ECO:0007669"/>
    <property type="project" value="TreeGrafter"/>
</dbReference>
<dbReference type="STRING" id="1210086.GCA_001613105_06284"/>